<evidence type="ECO:0000313" key="3">
    <source>
        <dbReference type="RefSeq" id="XP_028036796.1"/>
    </source>
</evidence>
<dbReference type="KEGG" id="bman:114247911"/>
<keyword evidence="2" id="KW-1185">Reference proteome</keyword>
<name>A0A6J2K3G5_BOMMA</name>
<feature type="region of interest" description="Disordered" evidence="1">
    <location>
        <begin position="1"/>
        <end position="159"/>
    </location>
</feature>
<proteinExistence type="predicted"/>
<dbReference type="AlphaFoldDB" id="A0A6J2K3G5"/>
<feature type="compositionally biased region" description="Low complexity" evidence="1">
    <location>
        <begin position="89"/>
        <end position="98"/>
    </location>
</feature>
<protein>
    <submittedName>
        <fullName evidence="3">Serine/arginine repetitive matrix protein 1-like</fullName>
    </submittedName>
</protein>
<dbReference type="GeneID" id="114247911"/>
<feature type="compositionally biased region" description="Low complexity" evidence="1">
    <location>
        <begin position="117"/>
        <end position="129"/>
    </location>
</feature>
<sequence>MKVDMAEMRTLVNDLVEKQRSSTPVPPPPEAESEELRRQLLIQEARSSTVERARPPLAHEAKGSPPVPAPRRRVQPAAKTYSGKKKATPARAPAAAAPIPAPGGCRHPRPLQENRRPLLLRPNLRRQGPAGAEIRRGASTPPNRHRLPSPAQCPPPRLT</sequence>
<organism evidence="2 3">
    <name type="scientific">Bombyx mandarina</name>
    <name type="common">Wild silk moth</name>
    <name type="synonym">Wild silkworm</name>
    <dbReference type="NCBI Taxonomy" id="7092"/>
    <lineage>
        <taxon>Eukaryota</taxon>
        <taxon>Metazoa</taxon>
        <taxon>Ecdysozoa</taxon>
        <taxon>Arthropoda</taxon>
        <taxon>Hexapoda</taxon>
        <taxon>Insecta</taxon>
        <taxon>Pterygota</taxon>
        <taxon>Neoptera</taxon>
        <taxon>Endopterygota</taxon>
        <taxon>Lepidoptera</taxon>
        <taxon>Glossata</taxon>
        <taxon>Ditrysia</taxon>
        <taxon>Bombycoidea</taxon>
        <taxon>Bombycidae</taxon>
        <taxon>Bombycinae</taxon>
        <taxon>Bombyx</taxon>
    </lineage>
</organism>
<gene>
    <name evidence="3" type="primary">LOC114247911</name>
</gene>
<dbReference type="RefSeq" id="XP_028036796.1">
    <property type="nucleotide sequence ID" value="XM_028180995.1"/>
</dbReference>
<feature type="compositionally biased region" description="Basic and acidic residues" evidence="1">
    <location>
        <begin position="49"/>
        <end position="62"/>
    </location>
</feature>
<evidence type="ECO:0000313" key="2">
    <source>
        <dbReference type="Proteomes" id="UP000504629"/>
    </source>
</evidence>
<accession>A0A6J2K3G5</accession>
<reference evidence="3" key="1">
    <citation type="submission" date="2025-08" db="UniProtKB">
        <authorList>
            <consortium name="RefSeq"/>
        </authorList>
    </citation>
    <scope>IDENTIFICATION</scope>
    <source>
        <tissue evidence="3">Silk gland</tissue>
    </source>
</reference>
<evidence type="ECO:0000256" key="1">
    <source>
        <dbReference type="SAM" id="MobiDB-lite"/>
    </source>
</evidence>
<dbReference type="Proteomes" id="UP000504629">
    <property type="component" value="Unplaced"/>
</dbReference>